<dbReference type="Pfam" id="PF01551">
    <property type="entry name" value="Peptidase_M23"/>
    <property type="match status" value="1"/>
</dbReference>
<dbReference type="AlphaFoldDB" id="A0A401JH59"/>
<feature type="domain" description="M23ase beta-sheet core" evidence="2">
    <location>
        <begin position="236"/>
        <end position="329"/>
    </location>
</feature>
<dbReference type="InterPro" id="IPR011055">
    <property type="entry name" value="Dup_hybrid_motif"/>
</dbReference>
<keyword evidence="4" id="KW-1185">Reference proteome</keyword>
<evidence type="ECO:0000313" key="3">
    <source>
        <dbReference type="EMBL" id="GBL47315.1"/>
    </source>
</evidence>
<proteinExistence type="predicted"/>
<dbReference type="EMBL" id="BGOW01000038">
    <property type="protein sequence ID" value="GBL47315.1"/>
    <property type="molecule type" value="Genomic_DNA"/>
</dbReference>
<dbReference type="GO" id="GO:0004222">
    <property type="term" value="F:metalloendopeptidase activity"/>
    <property type="evidence" value="ECO:0007669"/>
    <property type="project" value="TreeGrafter"/>
</dbReference>
<evidence type="ECO:0000256" key="1">
    <source>
        <dbReference type="SAM" id="MobiDB-lite"/>
    </source>
</evidence>
<dbReference type="SUPFAM" id="SSF51261">
    <property type="entry name" value="Duplicated hybrid motif"/>
    <property type="match status" value="1"/>
</dbReference>
<feature type="compositionally biased region" description="Basic residues" evidence="1">
    <location>
        <begin position="171"/>
        <end position="180"/>
    </location>
</feature>
<gene>
    <name evidence="3" type="ORF">SFMTTN_3150</name>
</gene>
<protein>
    <submittedName>
        <fullName evidence="3">Periplasmic septal ring factor with murein hydrolase activity EnvC/YibP</fullName>
    </submittedName>
</protein>
<dbReference type="FunFam" id="2.70.70.10:FF:000003">
    <property type="entry name" value="Murein hydrolase activator EnvC"/>
    <property type="match status" value="1"/>
</dbReference>
<dbReference type="Gene3D" id="2.70.70.10">
    <property type="entry name" value="Glucose Permease (Domain IIA)"/>
    <property type="match status" value="1"/>
</dbReference>
<dbReference type="PANTHER" id="PTHR21666:SF270">
    <property type="entry name" value="MUREIN HYDROLASE ACTIVATOR ENVC"/>
    <property type="match status" value="1"/>
</dbReference>
<reference evidence="3 4" key="1">
    <citation type="journal article" date="2019" name="Front. Microbiol.">
        <title>Genomes of Neutrophilic Sulfur-Oxidizing Chemolithoautotrophs Representing 9 Proteobacterial Species From 8 Genera.</title>
        <authorList>
            <person name="Watanabe T."/>
            <person name="Kojima H."/>
            <person name="Umezawa K."/>
            <person name="Hori C."/>
            <person name="Takasuka T.E."/>
            <person name="Kato Y."/>
            <person name="Fukui M."/>
        </authorList>
    </citation>
    <scope>NUCLEOTIDE SEQUENCE [LARGE SCALE GENOMIC DNA]</scope>
    <source>
        <strain evidence="3 4">TTN</strain>
    </source>
</reference>
<accession>A0A401JH59</accession>
<dbReference type="InterPro" id="IPR050570">
    <property type="entry name" value="Cell_wall_metabolism_enzyme"/>
</dbReference>
<dbReference type="PANTHER" id="PTHR21666">
    <property type="entry name" value="PEPTIDASE-RELATED"/>
    <property type="match status" value="1"/>
</dbReference>
<name>A0A401JH59_9PROT</name>
<feature type="compositionally biased region" description="Basic and acidic residues" evidence="1">
    <location>
        <begin position="181"/>
        <end position="192"/>
    </location>
</feature>
<evidence type="ECO:0000259" key="2">
    <source>
        <dbReference type="Pfam" id="PF01551"/>
    </source>
</evidence>
<keyword evidence="3" id="KW-0378">Hydrolase</keyword>
<dbReference type="InterPro" id="IPR016047">
    <property type="entry name" value="M23ase_b-sheet_dom"/>
</dbReference>
<dbReference type="CDD" id="cd12797">
    <property type="entry name" value="M23_peptidase"/>
    <property type="match status" value="1"/>
</dbReference>
<comment type="caution">
    <text evidence="3">The sequence shown here is derived from an EMBL/GenBank/DDBJ whole genome shotgun (WGS) entry which is preliminary data.</text>
</comment>
<sequence>MAQSLAQLRAESDATKLSVTHQQQQLAQLLNQQYMNGRDDPAKLLMNGQDPNQLTRDLRYYAYLAQARSILIANLQAGLTRLDNLAQAQQQKQSQIDNIRQQRLAQRQQLETQREEKRRVIDKLGVQIQSQRKEIATLERNEKHLTQVIEALAKAAAQRAARKAAQEKAAAARKKYHKPTRKGEPEAPRSRPETPLPEAAITGTPFGRLKGRLELPVHGELVHRFGTPRERGGSLWKGLFFKANTGQPVHVVAAGRVVFADWMRGFGNLIIVDHGSGYMSLYSNNETLYKQVGDAVSAGETIAAVGNSGGDPDAGLYFELRYQSRAFDPMSWMAGK</sequence>
<evidence type="ECO:0000313" key="4">
    <source>
        <dbReference type="Proteomes" id="UP000286806"/>
    </source>
</evidence>
<organism evidence="3 4">
    <name type="scientific">Sulfuriferula multivorans</name>
    <dbReference type="NCBI Taxonomy" id="1559896"/>
    <lineage>
        <taxon>Bacteria</taxon>
        <taxon>Pseudomonadati</taxon>
        <taxon>Pseudomonadota</taxon>
        <taxon>Betaproteobacteria</taxon>
        <taxon>Nitrosomonadales</taxon>
        <taxon>Sulfuricellaceae</taxon>
        <taxon>Sulfuriferula</taxon>
    </lineage>
</organism>
<dbReference type="Proteomes" id="UP000286806">
    <property type="component" value="Unassembled WGS sequence"/>
</dbReference>
<feature type="region of interest" description="Disordered" evidence="1">
    <location>
        <begin position="162"/>
        <end position="203"/>
    </location>
</feature>
<dbReference type="Gene3D" id="6.10.250.3150">
    <property type="match status" value="1"/>
</dbReference>